<reference evidence="1 2" key="1">
    <citation type="submission" date="2020-08" db="EMBL/GenBank/DDBJ databases">
        <title>Genomic Encyclopedia of Type Strains, Phase IV (KMG-IV): sequencing the most valuable type-strain genomes for metagenomic binning, comparative biology and taxonomic classification.</title>
        <authorList>
            <person name="Goeker M."/>
        </authorList>
    </citation>
    <scope>NUCLEOTIDE SEQUENCE [LARGE SCALE GENOMIC DNA]</scope>
    <source>
        <strain evidence="1 2">DSM 24194</strain>
    </source>
</reference>
<dbReference type="SFLD" id="SFLDS00003">
    <property type="entry name" value="Haloacid_Dehalogenase"/>
    <property type="match status" value="1"/>
</dbReference>
<name>A0A839YV52_9SPHN</name>
<dbReference type="InterPro" id="IPR023198">
    <property type="entry name" value="PGP-like_dom2"/>
</dbReference>
<dbReference type="Pfam" id="PF13419">
    <property type="entry name" value="HAD_2"/>
    <property type="match status" value="1"/>
</dbReference>
<dbReference type="InterPro" id="IPR023214">
    <property type="entry name" value="HAD_sf"/>
</dbReference>
<dbReference type="Gene3D" id="1.10.150.240">
    <property type="entry name" value="Putative phosphatase, domain 2"/>
    <property type="match status" value="1"/>
</dbReference>
<evidence type="ECO:0000313" key="2">
    <source>
        <dbReference type="Proteomes" id="UP000578569"/>
    </source>
</evidence>
<dbReference type="PANTHER" id="PTHR43434:SF24">
    <property type="entry name" value="HYDROLASE-RELATED"/>
    <property type="match status" value="1"/>
</dbReference>
<dbReference type="RefSeq" id="WP_183932415.1">
    <property type="nucleotide sequence ID" value="NZ_JACICF010000001.1"/>
</dbReference>
<comment type="caution">
    <text evidence="1">The sequence shown here is derived from an EMBL/GenBank/DDBJ whole genome shotgun (WGS) entry which is preliminary data.</text>
</comment>
<gene>
    <name evidence="1" type="ORF">FHS50_000112</name>
</gene>
<dbReference type="SUPFAM" id="SSF56784">
    <property type="entry name" value="HAD-like"/>
    <property type="match status" value="1"/>
</dbReference>
<dbReference type="GO" id="GO:0008967">
    <property type="term" value="F:phosphoglycolate phosphatase activity"/>
    <property type="evidence" value="ECO:0007669"/>
    <property type="project" value="UniProtKB-EC"/>
</dbReference>
<dbReference type="PANTHER" id="PTHR43434">
    <property type="entry name" value="PHOSPHOGLYCOLATE PHOSPHATASE"/>
    <property type="match status" value="1"/>
</dbReference>
<keyword evidence="1" id="KW-0378">Hydrolase</keyword>
<proteinExistence type="predicted"/>
<organism evidence="1 2">
    <name type="scientific">Sphingomicrobium lutaoense</name>
    <dbReference type="NCBI Taxonomy" id="515949"/>
    <lineage>
        <taxon>Bacteria</taxon>
        <taxon>Pseudomonadati</taxon>
        <taxon>Pseudomonadota</taxon>
        <taxon>Alphaproteobacteria</taxon>
        <taxon>Sphingomonadales</taxon>
        <taxon>Sphingomonadaceae</taxon>
        <taxon>Sphingomicrobium</taxon>
    </lineage>
</organism>
<dbReference type="SFLD" id="SFLDG01129">
    <property type="entry name" value="C1.5:_HAD__Beta-PGM__Phosphata"/>
    <property type="match status" value="1"/>
</dbReference>
<sequence length="220" mass="23709">MIKLAIFDCDGTLVDSGDTIYRALKETLSAHGHDCPPREISQKVIGLSLVEAMQWLVPEGDHQRLAASYKDAFVSFRSRGEVEEPLYDGIPELLDAFEEDGWLLGVATGKSDRGLAHVLACHGWEKRFSSLHTADRHPSKPHPSMALANMADCGAEPAMTVLIGDTSHDMGTARAAGVGAIGATWGYHDHDELVGGGAHYITLRPDGVMHAARKWIGEGA</sequence>
<dbReference type="GO" id="GO:0005829">
    <property type="term" value="C:cytosol"/>
    <property type="evidence" value="ECO:0007669"/>
    <property type="project" value="TreeGrafter"/>
</dbReference>
<evidence type="ECO:0000313" key="1">
    <source>
        <dbReference type="EMBL" id="MBB3763089.1"/>
    </source>
</evidence>
<dbReference type="Gene3D" id="3.40.50.1000">
    <property type="entry name" value="HAD superfamily/HAD-like"/>
    <property type="match status" value="1"/>
</dbReference>
<dbReference type="GO" id="GO:0006281">
    <property type="term" value="P:DNA repair"/>
    <property type="evidence" value="ECO:0007669"/>
    <property type="project" value="TreeGrafter"/>
</dbReference>
<dbReference type="InterPro" id="IPR050155">
    <property type="entry name" value="HAD-like_hydrolase_sf"/>
</dbReference>
<protein>
    <submittedName>
        <fullName evidence="1">Phosphoglycolate phosphatase</fullName>
        <ecNumber evidence="1">3.1.3.18</ecNumber>
    </submittedName>
</protein>
<dbReference type="EC" id="3.1.3.18" evidence="1"/>
<dbReference type="InterPro" id="IPR041492">
    <property type="entry name" value="HAD_2"/>
</dbReference>
<accession>A0A839YV52</accession>
<dbReference type="AlphaFoldDB" id="A0A839YV52"/>
<dbReference type="InterPro" id="IPR036412">
    <property type="entry name" value="HAD-like_sf"/>
</dbReference>
<dbReference type="Proteomes" id="UP000578569">
    <property type="component" value="Unassembled WGS sequence"/>
</dbReference>
<dbReference type="EMBL" id="JACICF010000001">
    <property type="protein sequence ID" value="MBB3763089.1"/>
    <property type="molecule type" value="Genomic_DNA"/>
</dbReference>
<keyword evidence="2" id="KW-1185">Reference proteome</keyword>